<dbReference type="PROSITE" id="PS50835">
    <property type="entry name" value="IG_LIKE"/>
    <property type="match status" value="1"/>
</dbReference>
<keyword evidence="6" id="KW-1185">Reference proteome</keyword>
<feature type="region of interest" description="Disordered" evidence="1">
    <location>
        <begin position="484"/>
        <end position="505"/>
    </location>
</feature>
<keyword evidence="2" id="KW-1133">Transmembrane helix</keyword>
<dbReference type="EMBL" id="MRZV01000551">
    <property type="protein sequence ID" value="PIK47901.1"/>
    <property type="molecule type" value="Genomic_DNA"/>
</dbReference>
<feature type="domain" description="Ig-like" evidence="4">
    <location>
        <begin position="6"/>
        <end position="107"/>
    </location>
</feature>
<proteinExistence type="predicted"/>
<evidence type="ECO:0000313" key="5">
    <source>
        <dbReference type="EMBL" id="PIK47901.1"/>
    </source>
</evidence>
<protein>
    <submittedName>
        <fullName evidence="5">Hyalin</fullName>
    </submittedName>
</protein>
<evidence type="ECO:0000256" key="2">
    <source>
        <dbReference type="SAM" id="Phobius"/>
    </source>
</evidence>
<feature type="chain" id="PRO_5013876579" evidence="3">
    <location>
        <begin position="26"/>
        <end position="539"/>
    </location>
</feature>
<dbReference type="Gene3D" id="1.10.287.1490">
    <property type="match status" value="1"/>
</dbReference>
<feature type="compositionally biased region" description="Basic and acidic residues" evidence="1">
    <location>
        <begin position="487"/>
        <end position="505"/>
    </location>
</feature>
<feature type="transmembrane region" description="Helical" evidence="2">
    <location>
        <begin position="383"/>
        <end position="405"/>
    </location>
</feature>
<name>A0A2G8KIS0_STIJA</name>
<keyword evidence="3" id="KW-0732">Signal</keyword>
<evidence type="ECO:0000313" key="6">
    <source>
        <dbReference type="Proteomes" id="UP000230750"/>
    </source>
</evidence>
<accession>A0A2G8KIS0</accession>
<comment type="caution">
    <text evidence="5">The sequence shown here is derived from an EMBL/GenBank/DDBJ whole genome shotgun (WGS) entry which is preliminary data.</text>
</comment>
<feature type="signal peptide" evidence="3">
    <location>
        <begin position="1"/>
        <end position="25"/>
    </location>
</feature>
<gene>
    <name evidence="5" type="ORF">BSL78_15231</name>
</gene>
<dbReference type="InterPro" id="IPR007110">
    <property type="entry name" value="Ig-like_dom"/>
</dbReference>
<organism evidence="5 6">
    <name type="scientific">Stichopus japonicus</name>
    <name type="common">Sea cucumber</name>
    <dbReference type="NCBI Taxonomy" id="307972"/>
    <lineage>
        <taxon>Eukaryota</taxon>
        <taxon>Metazoa</taxon>
        <taxon>Echinodermata</taxon>
        <taxon>Eleutherozoa</taxon>
        <taxon>Echinozoa</taxon>
        <taxon>Holothuroidea</taxon>
        <taxon>Aspidochirotacea</taxon>
        <taxon>Aspidochirotida</taxon>
        <taxon>Stichopodidae</taxon>
        <taxon>Apostichopus</taxon>
    </lineage>
</organism>
<evidence type="ECO:0000256" key="3">
    <source>
        <dbReference type="SAM" id="SignalP"/>
    </source>
</evidence>
<reference evidence="5 6" key="1">
    <citation type="journal article" date="2017" name="PLoS Biol.">
        <title>The sea cucumber genome provides insights into morphological evolution and visceral regeneration.</title>
        <authorList>
            <person name="Zhang X."/>
            <person name="Sun L."/>
            <person name="Yuan J."/>
            <person name="Sun Y."/>
            <person name="Gao Y."/>
            <person name="Zhang L."/>
            <person name="Li S."/>
            <person name="Dai H."/>
            <person name="Hamel J.F."/>
            <person name="Liu C."/>
            <person name="Yu Y."/>
            <person name="Liu S."/>
            <person name="Lin W."/>
            <person name="Guo K."/>
            <person name="Jin S."/>
            <person name="Xu P."/>
            <person name="Storey K.B."/>
            <person name="Huan P."/>
            <person name="Zhang T."/>
            <person name="Zhou Y."/>
            <person name="Zhang J."/>
            <person name="Lin C."/>
            <person name="Li X."/>
            <person name="Xing L."/>
            <person name="Huo D."/>
            <person name="Sun M."/>
            <person name="Wang L."/>
            <person name="Mercier A."/>
            <person name="Li F."/>
            <person name="Yang H."/>
            <person name="Xiang J."/>
        </authorList>
    </citation>
    <scope>NUCLEOTIDE SEQUENCE [LARGE SCALE GENOMIC DNA]</scope>
    <source>
        <strain evidence="5">Shaxun</strain>
        <tissue evidence="5">Muscle</tissue>
    </source>
</reference>
<evidence type="ECO:0000256" key="1">
    <source>
        <dbReference type="SAM" id="MobiDB-lite"/>
    </source>
</evidence>
<dbReference type="AlphaFoldDB" id="A0A2G8KIS0"/>
<dbReference type="Proteomes" id="UP000230750">
    <property type="component" value="Unassembled WGS sequence"/>
</dbReference>
<keyword evidence="2" id="KW-0472">Membrane</keyword>
<keyword evidence="2" id="KW-0812">Transmembrane</keyword>
<sequence length="539" mass="60181">MLKLFPRKAHVICWIIIGSFVQAQGFSTTVVKEGEDTIIDCGVQTTVEDGYLRWETMNNGIPVDLAYDIRDGKSNCNDRIINCTLYANGSIQLESVSKEDDDRYYRCLRGDEDGYNYYSDHRLLVLSKESPSISQSPTSAIAFKASRKGIIHSYGEPVCEDDVDGNLPVDCYPPSGIIVDRGYETIQCNCTDSDGLMDNVIFPVSRQMSSPPSIETPHRESVSSYHIGKKGVLHGYNAPVCEDDVDGNLPVDCYPPSGIIVDRGYETIQCNCIDSDGLMDNVIFPVSKKTTSSSPSIETPHRESVSSYHIGKKGVLHGYNATVCEDDVDGNLPVVCYPPSGIIVDREYETIQCNCTDSDGLMDSVTFPVTSITHWVHPGWKKAFISLLVISILIILVLICCYLYMKLKKSKAYHPENLAVLKGSKRRKEDDKMAADPEEFNLIESGAKDKQISDLEDEIGKLKATLNNSQTELTQRNEEVSFLTDQLKQKETQETEMKNKLEEQNEKISKIEKELAVKEAENNGLEKRLEDKQQQVGTS</sequence>
<evidence type="ECO:0000259" key="4">
    <source>
        <dbReference type="PROSITE" id="PS50835"/>
    </source>
</evidence>